<keyword evidence="5 7" id="KW-1133">Transmembrane helix</keyword>
<keyword evidence="6 7" id="KW-0472">Membrane</keyword>
<evidence type="ECO:0000259" key="8">
    <source>
        <dbReference type="Pfam" id="PF01757"/>
    </source>
</evidence>
<feature type="transmembrane region" description="Helical" evidence="7">
    <location>
        <begin position="177"/>
        <end position="195"/>
    </location>
</feature>
<evidence type="ECO:0000256" key="6">
    <source>
        <dbReference type="ARBA" id="ARBA00023136"/>
    </source>
</evidence>
<keyword evidence="9" id="KW-0012">Acyltransferase</keyword>
<evidence type="ECO:0000256" key="1">
    <source>
        <dbReference type="ARBA" id="ARBA00004651"/>
    </source>
</evidence>
<dbReference type="PANTHER" id="PTHR40074">
    <property type="entry name" value="O-ACETYLTRANSFERASE WECH"/>
    <property type="match status" value="1"/>
</dbReference>
<feature type="transmembrane region" description="Helical" evidence="7">
    <location>
        <begin position="129"/>
        <end position="148"/>
    </location>
</feature>
<comment type="similarity">
    <text evidence="2">Belongs to the acyltransferase 3 family.</text>
</comment>
<name>A0A7T4R2U3_9GAMM</name>
<feature type="transmembrane region" description="Helical" evidence="7">
    <location>
        <begin position="40"/>
        <end position="58"/>
    </location>
</feature>
<sequence length="329" mass="37382">MKTSVLSIDAMRGILAYFVILIHLKPLCCGDDYADSFVNVVARIAVPLFFCISGFLNYRRIQELDFLRFLSKLARSVLVPYFSISLLAAFLLWVVSMILGEVVILGYQFPLSIYSFADFIFGFDGYPGLFHLWFLRNLFLAAIFVYFFRPNVSKGLAWLLLYASAIAWAAAEYESKFLSLYIESISSFLAGYLIARLLAMNALNWHCFLIFFAGLSSSEFILAALGSQDVGRSLIPILAALFVLGFVYYFDVKGFKLPYLLTKASEFSLPIYLFHLPFVLIFILVLDGEPNFGFLEISLSAFFVFCFSYIFSYLLRQVLPVCYILMVGK</sequence>
<dbReference type="InterPro" id="IPR002656">
    <property type="entry name" value="Acyl_transf_3_dom"/>
</dbReference>
<feature type="transmembrane region" description="Helical" evidence="7">
    <location>
        <begin position="264"/>
        <end position="286"/>
    </location>
</feature>
<dbReference type="PANTHER" id="PTHR40074:SF2">
    <property type="entry name" value="O-ACETYLTRANSFERASE WECH"/>
    <property type="match status" value="1"/>
</dbReference>
<evidence type="ECO:0000256" key="3">
    <source>
        <dbReference type="ARBA" id="ARBA00022475"/>
    </source>
</evidence>
<feature type="transmembrane region" description="Helical" evidence="7">
    <location>
        <begin position="78"/>
        <end position="109"/>
    </location>
</feature>
<keyword evidence="4 7" id="KW-0812">Transmembrane</keyword>
<dbReference type="KEGG" id="snan:I6N98_06200"/>
<evidence type="ECO:0000313" key="9">
    <source>
        <dbReference type="EMBL" id="QQD19438.1"/>
    </source>
</evidence>
<evidence type="ECO:0000256" key="4">
    <source>
        <dbReference type="ARBA" id="ARBA00022692"/>
    </source>
</evidence>
<evidence type="ECO:0000313" key="10">
    <source>
        <dbReference type="Proteomes" id="UP000596063"/>
    </source>
</evidence>
<dbReference type="EMBL" id="CP066167">
    <property type="protein sequence ID" value="QQD19438.1"/>
    <property type="molecule type" value="Genomic_DNA"/>
</dbReference>
<keyword evidence="10" id="KW-1185">Reference proteome</keyword>
<dbReference type="Proteomes" id="UP000596063">
    <property type="component" value="Chromosome"/>
</dbReference>
<comment type="subcellular location">
    <subcellularLocation>
        <location evidence="1">Cell membrane</location>
        <topology evidence="1">Multi-pass membrane protein</topology>
    </subcellularLocation>
</comment>
<dbReference type="GO" id="GO:0009246">
    <property type="term" value="P:enterobacterial common antigen biosynthetic process"/>
    <property type="evidence" value="ECO:0007669"/>
    <property type="project" value="TreeGrafter"/>
</dbReference>
<proteinExistence type="inferred from homology"/>
<evidence type="ECO:0000256" key="2">
    <source>
        <dbReference type="ARBA" id="ARBA00007400"/>
    </source>
</evidence>
<accession>A0A7T4R2U3</accession>
<dbReference type="Pfam" id="PF01757">
    <property type="entry name" value="Acyl_transf_3"/>
    <property type="match status" value="1"/>
</dbReference>
<protein>
    <submittedName>
        <fullName evidence="9">Acyltransferase</fullName>
    </submittedName>
</protein>
<feature type="transmembrane region" description="Helical" evidence="7">
    <location>
        <begin position="207"/>
        <end position="227"/>
    </location>
</feature>
<gene>
    <name evidence="9" type="ORF">I6N98_06200</name>
</gene>
<evidence type="ECO:0000256" key="7">
    <source>
        <dbReference type="SAM" id="Phobius"/>
    </source>
</evidence>
<feature type="domain" description="Acyltransferase 3" evidence="8">
    <location>
        <begin position="6"/>
        <end position="312"/>
    </location>
</feature>
<dbReference type="AlphaFoldDB" id="A0A7T4R2U3"/>
<feature type="transmembrane region" description="Helical" evidence="7">
    <location>
        <begin position="155"/>
        <end position="171"/>
    </location>
</feature>
<evidence type="ECO:0000256" key="5">
    <source>
        <dbReference type="ARBA" id="ARBA00022989"/>
    </source>
</evidence>
<keyword evidence="3" id="KW-1003">Cell membrane</keyword>
<feature type="transmembrane region" description="Helical" evidence="7">
    <location>
        <begin position="292"/>
        <end position="315"/>
    </location>
</feature>
<dbReference type="RefSeq" id="WP_198570922.1">
    <property type="nucleotide sequence ID" value="NZ_CP066167.1"/>
</dbReference>
<dbReference type="GO" id="GO:0005886">
    <property type="term" value="C:plasma membrane"/>
    <property type="evidence" value="ECO:0007669"/>
    <property type="project" value="UniProtKB-SubCell"/>
</dbReference>
<dbReference type="GO" id="GO:0016413">
    <property type="term" value="F:O-acetyltransferase activity"/>
    <property type="evidence" value="ECO:0007669"/>
    <property type="project" value="TreeGrafter"/>
</dbReference>
<reference evidence="9 10" key="1">
    <citation type="submission" date="2020-12" db="EMBL/GenBank/DDBJ databases">
        <authorList>
            <person name="Shan Y."/>
        </authorList>
    </citation>
    <scope>NUCLEOTIDE SEQUENCE [LARGE SCALE GENOMIC DNA]</scope>
    <source>
        <strain evidence="10">csc3.9</strain>
    </source>
</reference>
<feature type="transmembrane region" description="Helical" evidence="7">
    <location>
        <begin position="233"/>
        <end position="252"/>
    </location>
</feature>
<organism evidence="9 10">
    <name type="scientific">Spongiibacter nanhainus</name>
    <dbReference type="NCBI Taxonomy" id="2794344"/>
    <lineage>
        <taxon>Bacteria</taxon>
        <taxon>Pseudomonadati</taxon>
        <taxon>Pseudomonadota</taxon>
        <taxon>Gammaproteobacteria</taxon>
        <taxon>Cellvibrionales</taxon>
        <taxon>Spongiibacteraceae</taxon>
        <taxon>Spongiibacter</taxon>
    </lineage>
</organism>
<keyword evidence="9" id="KW-0808">Transferase</keyword>